<dbReference type="RefSeq" id="WP_032586727.1">
    <property type="nucleotide sequence ID" value="NZ_JGCY01000034.1"/>
</dbReference>
<evidence type="ECO:0000313" key="3">
    <source>
        <dbReference type="Proteomes" id="UP000020529"/>
    </source>
</evidence>
<dbReference type="GO" id="GO:0003677">
    <property type="term" value="F:DNA binding"/>
    <property type="evidence" value="ECO:0007669"/>
    <property type="project" value="UniProtKB-KW"/>
</dbReference>
<dbReference type="AlphaFoldDB" id="A0A015T392"/>
<dbReference type="PATRIC" id="fig|1339315.3.peg.102"/>
<gene>
    <name evidence="2" type="ORF">M124_4094</name>
    <name evidence="1" type="ORF">M124_4793</name>
</gene>
<evidence type="ECO:0000313" key="2">
    <source>
        <dbReference type="EMBL" id="EXY77007.1"/>
    </source>
</evidence>
<name>A0A015T392_BACFG</name>
<proteinExistence type="predicted"/>
<protein>
    <submittedName>
        <fullName evidence="2">Putative dNA-binding protein</fullName>
    </submittedName>
</protein>
<dbReference type="Proteomes" id="UP000020529">
    <property type="component" value="Unassembled WGS sequence"/>
</dbReference>
<sequence>MKKEFTLRLDDAACAELENLKKLSGEKTDAKAIRFAIQNYATLNDKYIETQRQIRTWKDKYAALNKAVDDYLSSFEALKKTTD</sequence>
<dbReference type="EMBL" id="JGCY01000185">
    <property type="protein sequence ID" value="EXY76319.1"/>
    <property type="molecule type" value="Genomic_DNA"/>
</dbReference>
<dbReference type="EMBL" id="JGCY01000034">
    <property type="protein sequence ID" value="EXY77007.1"/>
    <property type="molecule type" value="Genomic_DNA"/>
</dbReference>
<organism evidence="2 3">
    <name type="scientific">Bacteroides fragilis str. 3988T(B)14</name>
    <dbReference type="NCBI Taxonomy" id="1339315"/>
    <lineage>
        <taxon>Bacteria</taxon>
        <taxon>Pseudomonadati</taxon>
        <taxon>Bacteroidota</taxon>
        <taxon>Bacteroidia</taxon>
        <taxon>Bacteroidales</taxon>
        <taxon>Bacteroidaceae</taxon>
        <taxon>Bacteroides</taxon>
    </lineage>
</organism>
<accession>A0A015T392</accession>
<keyword evidence="2" id="KW-0238">DNA-binding</keyword>
<comment type="caution">
    <text evidence="2">The sequence shown here is derived from an EMBL/GenBank/DDBJ whole genome shotgun (WGS) entry which is preliminary data.</text>
</comment>
<reference evidence="2 3" key="1">
    <citation type="submission" date="2014-02" db="EMBL/GenBank/DDBJ databases">
        <authorList>
            <person name="Sears C."/>
            <person name="Carroll K."/>
            <person name="Sack B.R."/>
            <person name="Qadri F."/>
            <person name="Myers L.L."/>
            <person name="Chung G.-T."/>
            <person name="Escheverria P."/>
            <person name="Fraser C.M."/>
            <person name="Sadzewicz L."/>
            <person name="Shefchek K.A."/>
            <person name="Tallon L."/>
            <person name="Das S.P."/>
            <person name="Daugherty S."/>
            <person name="Mongodin E.F."/>
        </authorList>
    </citation>
    <scope>NUCLEOTIDE SEQUENCE [LARGE SCALE GENOMIC DNA]</scope>
    <source>
        <strain evidence="2">3988T</strain>
        <strain evidence="3">3988T(B)14</strain>
    </source>
</reference>
<evidence type="ECO:0000313" key="1">
    <source>
        <dbReference type="EMBL" id="EXY76319.1"/>
    </source>
</evidence>